<gene>
    <name evidence="3" type="ORF">SCF082_LOCUS16883</name>
</gene>
<evidence type="ECO:0000313" key="3">
    <source>
        <dbReference type="EMBL" id="CAK9025033.1"/>
    </source>
</evidence>
<proteinExistence type="predicted"/>
<dbReference type="CDD" id="cd04508">
    <property type="entry name" value="Tudor_SF"/>
    <property type="match status" value="1"/>
</dbReference>
<feature type="region of interest" description="Disordered" evidence="1">
    <location>
        <begin position="97"/>
        <end position="150"/>
    </location>
</feature>
<keyword evidence="4" id="KW-1185">Reference proteome</keyword>
<protein>
    <submittedName>
        <fullName evidence="3">Tudor domain-containing protein</fullName>
    </submittedName>
</protein>
<reference evidence="3 4" key="1">
    <citation type="submission" date="2024-02" db="EMBL/GenBank/DDBJ databases">
        <authorList>
            <person name="Chen Y."/>
            <person name="Shah S."/>
            <person name="Dougan E. K."/>
            <person name="Thang M."/>
            <person name="Chan C."/>
        </authorList>
    </citation>
    <scope>NUCLEOTIDE SEQUENCE [LARGE SCALE GENOMIC DNA]</scope>
</reference>
<evidence type="ECO:0000259" key="2">
    <source>
        <dbReference type="SMART" id="SM00333"/>
    </source>
</evidence>
<dbReference type="Proteomes" id="UP001642464">
    <property type="component" value="Unassembled WGS sequence"/>
</dbReference>
<name>A0ABP0KE26_9DINO</name>
<evidence type="ECO:0000256" key="1">
    <source>
        <dbReference type="SAM" id="MobiDB-lite"/>
    </source>
</evidence>
<dbReference type="InterPro" id="IPR002999">
    <property type="entry name" value="Tudor"/>
</dbReference>
<dbReference type="SMART" id="SM00333">
    <property type="entry name" value="TUDOR"/>
    <property type="match status" value="1"/>
</dbReference>
<dbReference type="Gene3D" id="2.30.30.140">
    <property type="match status" value="1"/>
</dbReference>
<organism evidence="3 4">
    <name type="scientific">Durusdinium trenchii</name>
    <dbReference type="NCBI Taxonomy" id="1381693"/>
    <lineage>
        <taxon>Eukaryota</taxon>
        <taxon>Sar</taxon>
        <taxon>Alveolata</taxon>
        <taxon>Dinophyceae</taxon>
        <taxon>Suessiales</taxon>
        <taxon>Symbiodiniaceae</taxon>
        <taxon>Durusdinium</taxon>
    </lineage>
</organism>
<feature type="domain" description="Tudor" evidence="2">
    <location>
        <begin position="5"/>
        <end position="62"/>
    </location>
</feature>
<comment type="caution">
    <text evidence="3">The sequence shown here is derived from an EMBL/GenBank/DDBJ whole genome shotgun (WGS) entry which is preliminary data.</text>
</comment>
<accession>A0ABP0KE26</accession>
<sequence>MGEAVEVTVGEAVEAYWPDDDQWLPAEISAILEDGNISITWEDGSLSDVPADYVRKLELEEVPEAEHVSPPAPAPAADDMDALLAAAEAAGATAMAEEFVGDSRPPSSLFWSDVLNKSTKETDEKKRLRPSGLMSSEEARRLAAKKAKAA</sequence>
<dbReference type="EMBL" id="CAXAMM010011112">
    <property type="protein sequence ID" value="CAK9025033.1"/>
    <property type="molecule type" value="Genomic_DNA"/>
</dbReference>
<evidence type="ECO:0000313" key="4">
    <source>
        <dbReference type="Proteomes" id="UP001642464"/>
    </source>
</evidence>